<dbReference type="PANTHER" id="PTHR43617">
    <property type="entry name" value="L-AMINO ACID N-ACETYLTRANSFERASE"/>
    <property type="match status" value="1"/>
</dbReference>
<proteinExistence type="predicted"/>
<dbReference type="EMBL" id="CP098755">
    <property type="protein sequence ID" value="USG67328.1"/>
    <property type="molecule type" value="Genomic_DNA"/>
</dbReference>
<sequence length="145" mass="16491">MEIKKPSEAQFEEILQRSPQALYEGTRGNARPSDEKVKQLIYPLLEKGGYYLAATEGETLMGWVLLGPAKDHFTDAEYGFLYELYVIEEFRGRGLSKHLMKEAIEQLKQKGYPEIRLGVFAGNPAAQLYEQLGFTVRNMVMSLPL</sequence>
<dbReference type="RefSeq" id="WP_251874430.1">
    <property type="nucleotide sequence ID" value="NZ_CP098755.1"/>
</dbReference>
<evidence type="ECO:0000259" key="1">
    <source>
        <dbReference type="PROSITE" id="PS51186"/>
    </source>
</evidence>
<dbReference type="InterPro" id="IPR000182">
    <property type="entry name" value="GNAT_dom"/>
</dbReference>
<evidence type="ECO:0000313" key="3">
    <source>
        <dbReference type="Proteomes" id="UP001056500"/>
    </source>
</evidence>
<accession>A0ABY4WMH9</accession>
<evidence type="ECO:0000313" key="2">
    <source>
        <dbReference type="EMBL" id="USG67328.1"/>
    </source>
</evidence>
<dbReference type="Pfam" id="PF00583">
    <property type="entry name" value="Acetyltransf_1"/>
    <property type="match status" value="1"/>
</dbReference>
<keyword evidence="3" id="KW-1185">Reference proteome</keyword>
<dbReference type="PROSITE" id="PS51186">
    <property type="entry name" value="GNAT"/>
    <property type="match status" value="1"/>
</dbReference>
<dbReference type="SUPFAM" id="SSF55729">
    <property type="entry name" value="Acyl-CoA N-acyltransferases (Nat)"/>
    <property type="match status" value="1"/>
</dbReference>
<dbReference type="CDD" id="cd04301">
    <property type="entry name" value="NAT_SF"/>
    <property type="match status" value="1"/>
</dbReference>
<organism evidence="2 3">
    <name type="scientific">Brevibacillus ruminantium</name>
    <dbReference type="NCBI Taxonomy" id="2950604"/>
    <lineage>
        <taxon>Bacteria</taxon>
        <taxon>Bacillati</taxon>
        <taxon>Bacillota</taxon>
        <taxon>Bacilli</taxon>
        <taxon>Bacillales</taxon>
        <taxon>Paenibacillaceae</taxon>
        <taxon>Brevibacillus</taxon>
    </lineage>
</organism>
<name>A0ABY4WMH9_9BACL</name>
<reference evidence="2" key="1">
    <citation type="submission" date="2022-06" db="EMBL/GenBank/DDBJ databases">
        <title>Genome sequencing of Brevibacillus sp. BB3-R1.</title>
        <authorList>
            <person name="Heo J."/>
            <person name="Lee D."/>
            <person name="Won M."/>
            <person name="Han B.-H."/>
            <person name="Hong S.-B."/>
            <person name="Kwon S.-W."/>
        </authorList>
    </citation>
    <scope>NUCLEOTIDE SEQUENCE</scope>
    <source>
        <strain evidence="2">BB3-R1</strain>
    </source>
</reference>
<dbReference type="InterPro" id="IPR016181">
    <property type="entry name" value="Acyl_CoA_acyltransferase"/>
</dbReference>
<dbReference type="Gene3D" id="3.40.630.30">
    <property type="match status" value="1"/>
</dbReference>
<dbReference type="Proteomes" id="UP001056500">
    <property type="component" value="Chromosome"/>
</dbReference>
<gene>
    <name evidence="2" type="ORF">NDK47_08660</name>
</gene>
<dbReference type="PANTHER" id="PTHR43617:SF34">
    <property type="entry name" value="PUTATIVE-RELATED"/>
    <property type="match status" value="1"/>
</dbReference>
<dbReference type="InterPro" id="IPR050276">
    <property type="entry name" value="MshD_Acetyltransferase"/>
</dbReference>
<protein>
    <submittedName>
        <fullName evidence="2">GNAT family N-acetyltransferase</fullName>
    </submittedName>
</protein>
<feature type="domain" description="N-acetyltransferase" evidence="1">
    <location>
        <begin position="1"/>
        <end position="145"/>
    </location>
</feature>